<dbReference type="Gene3D" id="3.30.70.2120">
    <property type="match status" value="1"/>
</dbReference>
<dbReference type="GO" id="GO:0071973">
    <property type="term" value="P:bacterial-type flagellum-dependent cell motility"/>
    <property type="evidence" value="ECO:0007669"/>
    <property type="project" value="TreeGrafter"/>
</dbReference>
<feature type="domain" description="Flagellar hook-associated protein 2 C-terminal" evidence="7">
    <location>
        <begin position="787"/>
        <end position="860"/>
    </location>
</feature>
<dbReference type="InterPro" id="IPR010809">
    <property type="entry name" value="FliD_C"/>
</dbReference>
<name>A0A6N9HF44_9BURK</name>
<organism evidence="8 9">
    <name type="scientific">Pseudoduganella guangdongensis</name>
    <dbReference type="NCBI Taxonomy" id="2692179"/>
    <lineage>
        <taxon>Bacteria</taxon>
        <taxon>Pseudomonadati</taxon>
        <taxon>Pseudomonadota</taxon>
        <taxon>Betaproteobacteria</taxon>
        <taxon>Burkholderiales</taxon>
        <taxon>Oxalobacteraceae</taxon>
        <taxon>Telluria group</taxon>
        <taxon>Pseudoduganella</taxon>
    </lineage>
</organism>
<comment type="function">
    <text evidence="5">Required for morphogenesis and for the elongation of the flagellar filament by facilitating polymerization of the flagellin monomers at the tip of growing filament. Forms a capping structure, which prevents flagellin subunits (transported through the central channel of the flagellum) from leaking out without polymerization at the distal end.</text>
</comment>
<comment type="subcellular location">
    <subcellularLocation>
        <location evidence="5">Secreted</location>
    </subcellularLocation>
    <subcellularLocation>
        <location evidence="5">Bacterial flagellum</location>
    </subcellularLocation>
</comment>
<dbReference type="GO" id="GO:0007155">
    <property type="term" value="P:cell adhesion"/>
    <property type="evidence" value="ECO:0007669"/>
    <property type="project" value="InterPro"/>
</dbReference>
<feature type="domain" description="Flagellar hook-associated protein 2 N-terminal" evidence="6">
    <location>
        <begin position="8"/>
        <end position="104"/>
    </location>
</feature>
<evidence type="ECO:0000256" key="3">
    <source>
        <dbReference type="ARBA" id="ARBA00023054"/>
    </source>
</evidence>
<dbReference type="EMBL" id="WWCJ01000004">
    <property type="protein sequence ID" value="MYN01887.1"/>
    <property type="molecule type" value="Genomic_DNA"/>
</dbReference>
<evidence type="ECO:0000259" key="7">
    <source>
        <dbReference type="Pfam" id="PF07195"/>
    </source>
</evidence>
<comment type="caution">
    <text evidence="8">The sequence shown here is derived from an EMBL/GenBank/DDBJ whole genome shotgun (WGS) entry which is preliminary data.</text>
</comment>
<dbReference type="AlphaFoldDB" id="A0A6N9HF44"/>
<dbReference type="Proteomes" id="UP000448575">
    <property type="component" value="Unassembled WGS sequence"/>
</dbReference>
<dbReference type="InterPro" id="IPR010810">
    <property type="entry name" value="Flagellin_hook_IN_motif"/>
</dbReference>
<dbReference type="GO" id="GO:0009421">
    <property type="term" value="C:bacterial-type flagellum filament cap"/>
    <property type="evidence" value="ECO:0007669"/>
    <property type="project" value="InterPro"/>
</dbReference>
<evidence type="ECO:0000259" key="6">
    <source>
        <dbReference type="Pfam" id="PF02465"/>
    </source>
</evidence>
<dbReference type="Pfam" id="PF02465">
    <property type="entry name" value="FliD_N"/>
    <property type="match status" value="1"/>
</dbReference>
<proteinExistence type="inferred from homology"/>
<evidence type="ECO:0000256" key="4">
    <source>
        <dbReference type="ARBA" id="ARBA00023143"/>
    </source>
</evidence>
<dbReference type="InterPro" id="IPR003481">
    <property type="entry name" value="FliD_N"/>
</dbReference>
<keyword evidence="8" id="KW-0969">Cilium</keyword>
<keyword evidence="5" id="KW-0964">Secreted</keyword>
<comment type="similarity">
    <text evidence="1 5">Belongs to the FliD family.</text>
</comment>
<accession>A0A6N9HF44</accession>
<dbReference type="PANTHER" id="PTHR30288">
    <property type="entry name" value="FLAGELLAR CAP/ASSEMBLY PROTEIN FLID"/>
    <property type="match status" value="1"/>
</dbReference>
<evidence type="ECO:0000256" key="5">
    <source>
        <dbReference type="RuleBase" id="RU362066"/>
    </source>
</evidence>
<evidence type="ECO:0000256" key="2">
    <source>
        <dbReference type="ARBA" id="ARBA00011255"/>
    </source>
</evidence>
<gene>
    <name evidence="8" type="primary">fliD</name>
    <name evidence="8" type="ORF">GTP41_07210</name>
</gene>
<sequence length="876" mass="87282">MSSPGIGSGLQVDQIVAKLMAAEAAPLQAYERKTASYQAQVSALGALSGAVGVFQSALGSLTKIDAFRSLSAVSGDDKIFTASAGAKASPGNYNINVTQMAQAQTLTSNGLASKTSAIGLGGKTTLLFQFGTSTNVGYGIAGGGLPSAMHANGLADGSLTINGTAIATSADTNSAATLAAAINAKTGATGVTATAVNVFSTFGNVATGADGSYSLTVGGIEIAAQGASTNVGDGVTTAKIDTALESGPVRDALDAAGITFSGTAAAGTLEFRSASGGSIAIEEVVGGTVSGGLETAAGSANDGSTYTSATSVRLTSANATDITIGGSNPAAAGLTAGTSGGNLAGTFKYDSSPLTGVTIDSSNNTLEGIRDAINKANIGVNASIINDGSGTPFRLVLSSTKTGEKSSMKISLQGDGGNPADTALSNMLSYDPAGTARSMKQTAAAQDTKATVNGIAVTSAGTSINEAIQGVTLNVVKVGSSTLNISKDTSTLKTNLTNFVKAYNDLDKAIKDMTGYNAETKKAGVLQGDFTAQTVQSQLRKMMGAPITGLSGTLTNLGQVGISFDKTGALNLDTAKMTKAIDENFNDIAGLFAAVGSSSDSNMSFVSSTNATKPGTYAVTVTQLAAQGSITSLAAPAATTISDGTKWKVTLNDGTPSSLKNTIDIDIPAGTYTPTELARVLQGAINGNSGFASAGSSVTATIDAGGKLVLASSKYGSVSNIKLADAGGTTVNSIFGGAAPVAGKDVAGTINGLPVTGSGQFMTGQAGSGIEGLKIEITGGAIGDRGNISFSQGYAYQLNNLATSFLGAKGLIGSRTEGLNKNIKDIGKQRDAFNTKLEGVEARYRAQFTRLDTVLAQMQSTQAYLTQQLASLAANS</sequence>
<keyword evidence="8" id="KW-0282">Flagellum</keyword>
<dbReference type="GO" id="GO:0009424">
    <property type="term" value="C:bacterial-type flagellum hook"/>
    <property type="evidence" value="ECO:0007669"/>
    <property type="project" value="UniProtKB-UniRule"/>
</dbReference>
<dbReference type="GO" id="GO:0005576">
    <property type="term" value="C:extracellular region"/>
    <property type="evidence" value="ECO:0007669"/>
    <property type="project" value="UniProtKB-SubCell"/>
</dbReference>
<reference evidence="8 9" key="1">
    <citation type="submission" date="2019-12" db="EMBL/GenBank/DDBJ databases">
        <title>Novel species isolated from a subtropical stream in China.</title>
        <authorList>
            <person name="Lu H."/>
        </authorList>
    </citation>
    <scope>NUCLEOTIDE SEQUENCE [LARGE SCALE GENOMIC DNA]</scope>
    <source>
        <strain evidence="8 9">DS3</strain>
    </source>
</reference>
<dbReference type="Pfam" id="PF07195">
    <property type="entry name" value="FliD_C"/>
    <property type="match status" value="2"/>
</dbReference>
<comment type="subunit">
    <text evidence="2 5">Homopentamer.</text>
</comment>
<keyword evidence="8" id="KW-0966">Cell projection</keyword>
<feature type="domain" description="Flagellar hook-associated protein 2 C-terminal" evidence="7">
    <location>
        <begin position="445"/>
        <end position="602"/>
    </location>
</feature>
<protein>
    <recommendedName>
        <fullName evidence="5">Flagellar hook-associated protein 2</fullName>
        <shortName evidence="5">HAP2</shortName>
    </recommendedName>
    <alternativeName>
        <fullName evidence="5">Flagellar cap protein</fullName>
    </alternativeName>
</protein>
<dbReference type="Pfam" id="PF07196">
    <property type="entry name" value="Flagellin_IN"/>
    <property type="match status" value="1"/>
</dbReference>
<keyword evidence="3" id="KW-0175">Coiled coil</keyword>
<keyword evidence="9" id="KW-1185">Reference proteome</keyword>
<evidence type="ECO:0000313" key="8">
    <source>
        <dbReference type="EMBL" id="MYN01887.1"/>
    </source>
</evidence>
<evidence type="ECO:0000313" key="9">
    <source>
        <dbReference type="Proteomes" id="UP000448575"/>
    </source>
</evidence>
<dbReference type="InterPro" id="IPR040026">
    <property type="entry name" value="FliD"/>
</dbReference>
<keyword evidence="4 5" id="KW-0975">Bacterial flagellum</keyword>
<dbReference type="PANTHER" id="PTHR30288:SF0">
    <property type="entry name" value="FLAGELLAR HOOK-ASSOCIATED PROTEIN 2"/>
    <property type="match status" value="1"/>
</dbReference>
<evidence type="ECO:0000256" key="1">
    <source>
        <dbReference type="ARBA" id="ARBA00009764"/>
    </source>
</evidence>